<dbReference type="EMBL" id="JAMJEV010000012">
    <property type="protein sequence ID" value="MDO0824199.1"/>
    <property type="molecule type" value="Genomic_DNA"/>
</dbReference>
<gene>
    <name evidence="1" type="ORF">M8H41_15250</name>
</gene>
<name>A0ABT8QS67_9FIRM</name>
<dbReference type="Pfam" id="PF02597">
    <property type="entry name" value="ThiS"/>
    <property type="match status" value="1"/>
</dbReference>
<dbReference type="InterPro" id="IPR016155">
    <property type="entry name" value="Mopterin_synth/thiamin_S_b"/>
</dbReference>
<evidence type="ECO:0000313" key="2">
    <source>
        <dbReference type="Proteomes" id="UP001176021"/>
    </source>
</evidence>
<dbReference type="InterPro" id="IPR003749">
    <property type="entry name" value="ThiS/MoaD-like"/>
</dbReference>
<organism evidence="1 2">
    <name type="scientific">Desulfosporosinus nitroreducens</name>
    <dbReference type="NCBI Taxonomy" id="2018668"/>
    <lineage>
        <taxon>Bacteria</taxon>
        <taxon>Bacillati</taxon>
        <taxon>Bacillota</taxon>
        <taxon>Clostridia</taxon>
        <taxon>Eubacteriales</taxon>
        <taxon>Desulfitobacteriaceae</taxon>
        <taxon>Desulfosporosinus</taxon>
    </lineage>
</organism>
<sequence length="74" mass="8336">MEVKVKLFGDLREGRFKEEKTELEENSRVIDIINKHNLPLDKVAICMVNSCQAEFGQVLQNQDTVAFSPPVGGM</sequence>
<dbReference type="SUPFAM" id="SSF54285">
    <property type="entry name" value="MoaD/ThiS"/>
    <property type="match status" value="1"/>
</dbReference>
<comment type="caution">
    <text evidence="1">The sequence shown here is derived from an EMBL/GenBank/DDBJ whole genome shotgun (WGS) entry which is preliminary data.</text>
</comment>
<keyword evidence="2" id="KW-1185">Reference proteome</keyword>
<evidence type="ECO:0000313" key="1">
    <source>
        <dbReference type="EMBL" id="MDO0824199.1"/>
    </source>
</evidence>
<dbReference type="RefSeq" id="WP_252469818.1">
    <property type="nucleotide sequence ID" value="NZ_JAMHFY010000012.1"/>
</dbReference>
<reference evidence="1" key="1">
    <citation type="submission" date="2022-05" db="EMBL/GenBank/DDBJ databases">
        <title>Expanded diversity of anoxic marine methylotrophy in a Black Sea sulfate reducing microorganism.</title>
        <authorList>
            <person name="Fischer P.Q."/>
            <person name="Stams A.J.M."/>
            <person name="Villanueva L."/>
            <person name="Sousa D.Z."/>
        </authorList>
    </citation>
    <scope>NUCLEOTIDE SEQUENCE</scope>
    <source>
        <strain evidence="1">P130</strain>
    </source>
</reference>
<dbReference type="CDD" id="cd17040">
    <property type="entry name" value="Ubl_MoaD_like"/>
    <property type="match status" value="1"/>
</dbReference>
<accession>A0ABT8QS67</accession>
<proteinExistence type="predicted"/>
<dbReference type="Proteomes" id="UP001176021">
    <property type="component" value="Unassembled WGS sequence"/>
</dbReference>
<dbReference type="Gene3D" id="3.10.20.30">
    <property type="match status" value="1"/>
</dbReference>
<dbReference type="InterPro" id="IPR012675">
    <property type="entry name" value="Beta-grasp_dom_sf"/>
</dbReference>
<protein>
    <submittedName>
        <fullName evidence="1">MoaD/ThiS family protein</fullName>
    </submittedName>
</protein>